<protein>
    <recommendedName>
        <fullName evidence="4">chlorophyllase</fullName>
        <ecNumber evidence="4">3.1.1.14</ecNumber>
    </recommendedName>
</protein>
<evidence type="ECO:0000256" key="5">
    <source>
        <dbReference type="ARBA" id="ARBA00022490"/>
    </source>
</evidence>
<evidence type="ECO:0000256" key="2">
    <source>
        <dbReference type="ARBA" id="ARBA00005212"/>
    </source>
</evidence>
<evidence type="ECO:0000313" key="9">
    <source>
        <dbReference type="EMBL" id="GER43579.1"/>
    </source>
</evidence>
<reference evidence="10" key="1">
    <citation type="journal article" date="2019" name="Curr. Biol.">
        <title>Genome Sequence of Striga asiatica Provides Insight into the Evolution of Plant Parasitism.</title>
        <authorList>
            <person name="Yoshida S."/>
            <person name="Kim S."/>
            <person name="Wafula E.K."/>
            <person name="Tanskanen J."/>
            <person name="Kim Y.M."/>
            <person name="Honaas L."/>
            <person name="Yang Z."/>
            <person name="Spallek T."/>
            <person name="Conn C.E."/>
            <person name="Ichihashi Y."/>
            <person name="Cheong K."/>
            <person name="Cui S."/>
            <person name="Der J.P."/>
            <person name="Gundlach H."/>
            <person name="Jiao Y."/>
            <person name="Hori C."/>
            <person name="Ishida J.K."/>
            <person name="Kasahara H."/>
            <person name="Kiba T."/>
            <person name="Kim M.S."/>
            <person name="Koo N."/>
            <person name="Laohavisit A."/>
            <person name="Lee Y.H."/>
            <person name="Lumba S."/>
            <person name="McCourt P."/>
            <person name="Mortimer J.C."/>
            <person name="Mutuku J.M."/>
            <person name="Nomura T."/>
            <person name="Sasaki-Sekimoto Y."/>
            <person name="Seto Y."/>
            <person name="Wang Y."/>
            <person name="Wakatake T."/>
            <person name="Sakakibara H."/>
            <person name="Demura T."/>
            <person name="Yamaguchi S."/>
            <person name="Yoneyama K."/>
            <person name="Manabe R.I."/>
            <person name="Nelson D.C."/>
            <person name="Schulman A.H."/>
            <person name="Timko M.P."/>
            <person name="dePamphilis C.W."/>
            <person name="Choi D."/>
            <person name="Shirasu K."/>
        </authorList>
    </citation>
    <scope>NUCLEOTIDE SEQUENCE [LARGE SCALE GENOMIC DNA]</scope>
    <source>
        <strain evidence="10">cv. UVA1</strain>
    </source>
</reference>
<proteinExistence type="inferred from homology"/>
<dbReference type="GO" id="GO:0005829">
    <property type="term" value="C:cytosol"/>
    <property type="evidence" value="ECO:0007669"/>
    <property type="project" value="UniProtKB-SubCell"/>
</dbReference>
<comment type="catalytic activity">
    <reaction evidence="8">
        <text>a chlorophyll + H2O = a chlorophyllide + phytol + H(+)</text>
        <dbReference type="Rhea" id="RHEA:19605"/>
        <dbReference type="ChEBI" id="CHEBI:15377"/>
        <dbReference type="ChEBI" id="CHEBI:15378"/>
        <dbReference type="ChEBI" id="CHEBI:17327"/>
        <dbReference type="ChEBI" id="CHEBI:139291"/>
        <dbReference type="ChEBI" id="CHEBI:139292"/>
        <dbReference type="EC" id="3.1.1.14"/>
    </reaction>
    <physiologicalReaction direction="left-to-right" evidence="8">
        <dbReference type="Rhea" id="RHEA:19606"/>
    </physiologicalReaction>
</comment>
<dbReference type="GO" id="GO:0015996">
    <property type="term" value="P:chlorophyll catabolic process"/>
    <property type="evidence" value="ECO:0007669"/>
    <property type="project" value="UniProtKB-UniPathway"/>
</dbReference>
<evidence type="ECO:0000256" key="8">
    <source>
        <dbReference type="ARBA" id="ARBA00053022"/>
    </source>
</evidence>
<sequence>MNSDTVPTPDVFSIGNYNTSFIKVEPQTCAPNISKCPPKQLLISSPTEGGIYPVLLFLHGYLLYNSFYSQLLQHVASHGFIVIAPQLYCIAGADASEEIEATAHITKWVYKGLAHFLPPQVRPNLDKLGLAGHSRGAKVAFALLLNRSKSSPDLDRDKDNISSKFSAVLGIDPVDGMEKGKQTPPPVLTYTPQSFDLRGIGVLVIGSGLGPVKRNPFFPPCAPKGVNHEEFYRECRKPAYYFVANDYGHLDLLDDDTRGLRGKATCLLCKNGESREPMRRFVGGAVVAFLRAYLEGDSRDLVSIREGRQVLPLELQRVEFQV</sequence>
<accession>A0A5A7QE79</accession>
<evidence type="ECO:0000313" key="10">
    <source>
        <dbReference type="Proteomes" id="UP000325081"/>
    </source>
</evidence>
<dbReference type="SUPFAM" id="SSF53474">
    <property type="entry name" value="alpha/beta-Hydrolases"/>
    <property type="match status" value="1"/>
</dbReference>
<dbReference type="Proteomes" id="UP000325081">
    <property type="component" value="Unassembled WGS sequence"/>
</dbReference>
<dbReference type="EMBL" id="BKCP01006660">
    <property type="protein sequence ID" value="GER43579.1"/>
    <property type="molecule type" value="Genomic_DNA"/>
</dbReference>
<dbReference type="Gene3D" id="3.40.50.1820">
    <property type="entry name" value="alpha/beta hydrolase"/>
    <property type="match status" value="1"/>
</dbReference>
<comment type="subcellular location">
    <subcellularLocation>
        <location evidence="1">Cytoplasm</location>
        <location evidence="1">Cytosol</location>
    </subcellularLocation>
</comment>
<comment type="similarity">
    <text evidence="3">Belongs to the AB hydrolase superfamily. Lipase family.</text>
</comment>
<gene>
    <name evidence="9" type="ORF">STAS_20437</name>
</gene>
<dbReference type="InterPro" id="IPR029058">
    <property type="entry name" value="AB_hydrolase_fold"/>
</dbReference>
<dbReference type="GO" id="GO:0047746">
    <property type="term" value="F:chlorophyllase activity"/>
    <property type="evidence" value="ECO:0007669"/>
    <property type="project" value="UniProtKB-EC"/>
</dbReference>
<dbReference type="InterPro" id="IPR017395">
    <property type="entry name" value="Chlorophyllase-like"/>
</dbReference>
<dbReference type="PANTHER" id="PTHR33428:SF2">
    <property type="entry name" value="CHLOROPHYLLASE-2"/>
    <property type="match status" value="1"/>
</dbReference>
<keyword evidence="10" id="KW-1185">Reference proteome</keyword>
<dbReference type="Pfam" id="PF07224">
    <property type="entry name" value="Chlorophyllase"/>
    <property type="match status" value="1"/>
</dbReference>
<dbReference type="PANTHER" id="PTHR33428">
    <property type="entry name" value="CHLOROPHYLLASE-2, CHLOROPLASTIC"/>
    <property type="match status" value="1"/>
</dbReference>
<name>A0A5A7QE79_STRAF</name>
<evidence type="ECO:0000256" key="7">
    <source>
        <dbReference type="ARBA" id="ARBA00022817"/>
    </source>
</evidence>
<comment type="pathway">
    <text evidence="2">Porphyrin-containing compound metabolism; chlorophyll degradation.</text>
</comment>
<evidence type="ECO:0000256" key="6">
    <source>
        <dbReference type="ARBA" id="ARBA00022801"/>
    </source>
</evidence>
<evidence type="ECO:0000256" key="1">
    <source>
        <dbReference type="ARBA" id="ARBA00004514"/>
    </source>
</evidence>
<dbReference type="AlphaFoldDB" id="A0A5A7QE79"/>
<dbReference type="OrthoDB" id="2093222at2759"/>
<evidence type="ECO:0000256" key="3">
    <source>
        <dbReference type="ARBA" id="ARBA00010701"/>
    </source>
</evidence>
<comment type="caution">
    <text evidence="9">The sequence shown here is derived from an EMBL/GenBank/DDBJ whole genome shotgun (WGS) entry which is preliminary data.</text>
</comment>
<evidence type="ECO:0000256" key="4">
    <source>
        <dbReference type="ARBA" id="ARBA00013226"/>
    </source>
</evidence>
<dbReference type="UniPathway" id="UPA00674"/>
<dbReference type="FunFam" id="3.40.50.1820:FF:000159">
    <property type="entry name" value="Chlorophyllase-2, chloroplastic"/>
    <property type="match status" value="1"/>
</dbReference>
<keyword evidence="7" id="KW-0881">Chlorophyll catabolism</keyword>
<keyword evidence="6" id="KW-0378">Hydrolase</keyword>
<dbReference type="EC" id="3.1.1.14" evidence="4"/>
<keyword evidence="5" id="KW-0963">Cytoplasm</keyword>
<organism evidence="9 10">
    <name type="scientific">Striga asiatica</name>
    <name type="common">Asiatic witchweed</name>
    <name type="synonym">Buchnera asiatica</name>
    <dbReference type="NCBI Taxonomy" id="4170"/>
    <lineage>
        <taxon>Eukaryota</taxon>
        <taxon>Viridiplantae</taxon>
        <taxon>Streptophyta</taxon>
        <taxon>Embryophyta</taxon>
        <taxon>Tracheophyta</taxon>
        <taxon>Spermatophyta</taxon>
        <taxon>Magnoliopsida</taxon>
        <taxon>eudicotyledons</taxon>
        <taxon>Gunneridae</taxon>
        <taxon>Pentapetalae</taxon>
        <taxon>asterids</taxon>
        <taxon>lamiids</taxon>
        <taxon>Lamiales</taxon>
        <taxon>Orobanchaceae</taxon>
        <taxon>Buchnereae</taxon>
        <taxon>Striga</taxon>
    </lineage>
</organism>